<dbReference type="InterPro" id="IPR001251">
    <property type="entry name" value="CRAL-TRIO_dom"/>
</dbReference>
<keyword evidence="2" id="KW-1133">Transmembrane helix</keyword>
<organism evidence="4 5">
    <name type="scientific">Epichloe festucae (strain Fl1)</name>
    <dbReference type="NCBI Taxonomy" id="877507"/>
    <lineage>
        <taxon>Eukaryota</taxon>
        <taxon>Fungi</taxon>
        <taxon>Dikarya</taxon>
        <taxon>Ascomycota</taxon>
        <taxon>Pezizomycotina</taxon>
        <taxon>Sordariomycetes</taxon>
        <taxon>Hypocreomycetidae</taxon>
        <taxon>Hypocreales</taxon>
        <taxon>Clavicipitaceae</taxon>
        <taxon>Epichloe</taxon>
    </lineage>
</organism>
<dbReference type="InterPro" id="IPR052432">
    <property type="entry name" value="PITP/CRAL-TRIO"/>
</dbReference>
<accession>A0A7S9KKD0</accession>
<sequence>MTFCSPACIIATRTLPGIASSPPNSISRIWTLGRRLRIRSLPFVRAVHCKQRVDLSLIKQFAPSAASARHRQSLDVIVQSSASNIELGNNLVNKAHSLQNKNECAANLKRSSIHLSVIISIGSCIALATAVAYWAFIEDGSSQDAINDDPFSLGHLATEVAPGHHGNLTPEQEDKLRKLWHAIFRICGVHSGSVAAAEKFPADEKPAAELKVPKKKRGFGLFKSASQPGASAPSGTRAADSDEDKYGLTKQYQEILASQKPEDIRDTFWAMMMHDHPDDLVLRFLRARKWNIDQALVMLVSAMNWRHSMKVDQDIMKNGEAGAAADEKSGGDGAKKELGRDFLKQSRMGKSFLHGTDKEGRPICVVKVRLHKASEQSPESLERYTVFIIETARLALKPPVDTANIIFDMTGFTLANMDYHPVKFMIQCFEANYPESLGVVLVHNAPWVFQGIWRVIRGWLDPAVAAKVHFTNYRAGLEEFIKPDQIIKDLEGDEDWTYRYQEPVKGENDLMKDTAARHRLLEERRDLYAQFEDNTRRWINHPDSAEIKTEREKIASKLRDGYWRLDPFVRARSLYDRQNVIRPDGDVNWYRYKNTKAGAIGAGKDSSSDGTTLAA</sequence>
<dbReference type="PROSITE" id="PS50191">
    <property type="entry name" value="CRAL_TRIO"/>
    <property type="match status" value="1"/>
</dbReference>
<keyword evidence="5" id="KW-1185">Reference proteome</keyword>
<evidence type="ECO:0000313" key="4">
    <source>
        <dbReference type="EMBL" id="QPG93879.1"/>
    </source>
</evidence>
<dbReference type="SUPFAM" id="SSF46938">
    <property type="entry name" value="CRAL/TRIO N-terminal domain"/>
    <property type="match status" value="1"/>
</dbReference>
<dbReference type="PANTHER" id="PTHR46590">
    <property type="entry name" value="PHOSPHATIDYLINOSITOL TRANSFER PROTEIN CSR1-RELATED"/>
    <property type="match status" value="1"/>
</dbReference>
<dbReference type="Proteomes" id="UP000594364">
    <property type="component" value="Chromosome 1"/>
</dbReference>
<keyword evidence="2" id="KW-0812">Transmembrane</keyword>
<keyword evidence="2" id="KW-0472">Membrane</keyword>
<dbReference type="SUPFAM" id="SSF52087">
    <property type="entry name" value="CRAL/TRIO domain"/>
    <property type="match status" value="1"/>
</dbReference>
<feature type="compositionally biased region" description="Low complexity" evidence="1">
    <location>
        <begin position="224"/>
        <end position="235"/>
    </location>
</feature>
<dbReference type="InterPro" id="IPR036273">
    <property type="entry name" value="CRAL/TRIO_N_dom_sf"/>
</dbReference>
<feature type="transmembrane region" description="Helical" evidence="2">
    <location>
        <begin position="115"/>
        <end position="136"/>
    </location>
</feature>
<dbReference type="Pfam" id="PF03765">
    <property type="entry name" value="CRAL_TRIO_N"/>
    <property type="match status" value="1"/>
</dbReference>
<dbReference type="PANTHER" id="PTHR46590:SF1">
    <property type="entry name" value="PHOSPHATIDYLINOSITOL TRANSFER PROTEIN CSR1"/>
    <property type="match status" value="1"/>
</dbReference>
<evidence type="ECO:0000259" key="3">
    <source>
        <dbReference type="PROSITE" id="PS50191"/>
    </source>
</evidence>
<reference evidence="4 5" key="1">
    <citation type="journal article" date="2018" name="PLoS Genet.">
        <title>Repeat elements organise 3D genome structure and mediate transcription in the filamentous fungus Epichloe festucae.</title>
        <authorList>
            <person name="Winter D.J."/>
            <person name="Ganley A.R.D."/>
            <person name="Young C.A."/>
            <person name="Liachko I."/>
            <person name="Schardl C.L."/>
            <person name="Dupont P.Y."/>
            <person name="Berry D."/>
            <person name="Ram A."/>
            <person name="Scott B."/>
            <person name="Cox M.P."/>
        </authorList>
    </citation>
    <scope>NUCLEOTIDE SEQUENCE [LARGE SCALE GENOMIC DNA]</scope>
    <source>
        <strain evidence="4 5">Fl1</strain>
    </source>
</reference>
<gene>
    <name evidence="4" type="ORF">C2857_003288</name>
</gene>
<dbReference type="CDD" id="cd00170">
    <property type="entry name" value="SEC14"/>
    <property type="match status" value="1"/>
</dbReference>
<feature type="domain" description="CRAL-TRIO" evidence="3">
    <location>
        <begin position="335"/>
        <end position="498"/>
    </location>
</feature>
<name>A0A7S9KKD0_EPIFF</name>
<dbReference type="Pfam" id="PF00650">
    <property type="entry name" value="CRAL_TRIO"/>
    <property type="match status" value="1"/>
</dbReference>
<dbReference type="AlphaFoldDB" id="A0A7S9KKD0"/>
<dbReference type="SMART" id="SM00516">
    <property type="entry name" value="SEC14"/>
    <property type="match status" value="1"/>
</dbReference>
<dbReference type="SMART" id="SM01100">
    <property type="entry name" value="CRAL_TRIO_N"/>
    <property type="match status" value="1"/>
</dbReference>
<proteinExistence type="predicted"/>
<dbReference type="InterPro" id="IPR011074">
    <property type="entry name" value="CRAL/TRIO_N_dom"/>
</dbReference>
<dbReference type="OrthoDB" id="43460at2759"/>
<feature type="region of interest" description="Disordered" evidence="1">
    <location>
        <begin position="222"/>
        <end position="244"/>
    </location>
</feature>
<evidence type="ECO:0000256" key="1">
    <source>
        <dbReference type="SAM" id="MobiDB-lite"/>
    </source>
</evidence>
<protein>
    <recommendedName>
        <fullName evidence="3">CRAL-TRIO domain-containing protein</fullName>
    </recommendedName>
</protein>
<dbReference type="EMBL" id="CP031385">
    <property type="protein sequence ID" value="QPG93879.1"/>
    <property type="molecule type" value="Genomic_DNA"/>
</dbReference>
<dbReference type="Gene3D" id="3.40.525.10">
    <property type="entry name" value="CRAL-TRIO lipid binding domain"/>
    <property type="match status" value="1"/>
</dbReference>
<evidence type="ECO:0000256" key="2">
    <source>
        <dbReference type="SAM" id="Phobius"/>
    </source>
</evidence>
<dbReference type="InterPro" id="IPR036865">
    <property type="entry name" value="CRAL-TRIO_dom_sf"/>
</dbReference>
<evidence type="ECO:0000313" key="5">
    <source>
        <dbReference type="Proteomes" id="UP000594364"/>
    </source>
</evidence>